<protein>
    <recommendedName>
        <fullName evidence="5">Fibronectin-binding protein</fullName>
    </recommendedName>
</protein>
<gene>
    <name evidence="3" type="ORF">MTY59_24900</name>
</gene>
<evidence type="ECO:0000256" key="2">
    <source>
        <dbReference type="SAM" id="SignalP"/>
    </source>
</evidence>
<feature type="region of interest" description="Disordered" evidence="1">
    <location>
        <begin position="25"/>
        <end position="76"/>
    </location>
</feature>
<dbReference type="RefSeq" id="WP_221045888.1">
    <property type="nucleotide sequence ID" value="NZ_AP024828.1"/>
</dbReference>
<proteinExistence type="predicted"/>
<feature type="chain" id="PRO_5046689357" description="Fibronectin-binding protein" evidence="2">
    <location>
        <begin position="31"/>
        <end position="76"/>
    </location>
</feature>
<organism evidence="3 4">
    <name type="scientific">Mycobacterium senriense</name>
    <dbReference type="NCBI Taxonomy" id="2775496"/>
    <lineage>
        <taxon>Bacteria</taxon>
        <taxon>Bacillati</taxon>
        <taxon>Actinomycetota</taxon>
        <taxon>Actinomycetes</taxon>
        <taxon>Mycobacteriales</taxon>
        <taxon>Mycobacteriaceae</taxon>
        <taxon>Mycobacterium</taxon>
        <taxon>Mycobacterium avium complex (MAC)</taxon>
    </lineage>
</organism>
<feature type="compositionally biased region" description="Pro residues" evidence="1">
    <location>
        <begin position="31"/>
        <end position="45"/>
    </location>
</feature>
<evidence type="ECO:0008006" key="5">
    <source>
        <dbReference type="Google" id="ProtNLM"/>
    </source>
</evidence>
<name>A0ABM7SRF8_9MYCO</name>
<feature type="signal peptide" evidence="2">
    <location>
        <begin position="1"/>
        <end position="30"/>
    </location>
</feature>
<accession>A0ABM7SRF8</accession>
<dbReference type="EMBL" id="AP024828">
    <property type="protein sequence ID" value="BCZ22635.1"/>
    <property type="molecule type" value="Genomic_DNA"/>
</dbReference>
<reference evidence="3 4" key="1">
    <citation type="submission" date="2021-07" db="EMBL/GenBank/DDBJ databases">
        <title>Complete genome sequence of nontuberculous Mycobacterium sp. TY59.</title>
        <authorList>
            <person name="Fukushima K."/>
        </authorList>
    </citation>
    <scope>NUCLEOTIDE SEQUENCE [LARGE SCALE GENOMIC DNA]</scope>
    <source>
        <strain evidence="3 4">TY59</strain>
    </source>
</reference>
<keyword evidence="4" id="KW-1185">Reference proteome</keyword>
<dbReference type="Proteomes" id="UP000826012">
    <property type="component" value="Chromosome"/>
</dbReference>
<evidence type="ECO:0000313" key="4">
    <source>
        <dbReference type="Proteomes" id="UP000826012"/>
    </source>
</evidence>
<keyword evidence="2" id="KW-0732">Signal</keyword>
<sequence length="76" mass="7639">MKIREVIAGSILVGTLGAAALGLGAGFATADPPPPPPVPPPPPLVWSPQTPDPEHWEAPPPQEPGLPLPPLPPPAG</sequence>
<feature type="compositionally biased region" description="Pro residues" evidence="1">
    <location>
        <begin position="58"/>
        <end position="76"/>
    </location>
</feature>
<evidence type="ECO:0000256" key="1">
    <source>
        <dbReference type="SAM" id="MobiDB-lite"/>
    </source>
</evidence>
<evidence type="ECO:0000313" key="3">
    <source>
        <dbReference type="EMBL" id="BCZ22635.1"/>
    </source>
</evidence>